<accession>A0ABP5MK45</accession>
<name>A0ABP5MK45_9MICC</name>
<dbReference type="EMBL" id="BAAAON010000001">
    <property type="protein sequence ID" value="GAA2173538.1"/>
    <property type="molecule type" value="Genomic_DNA"/>
</dbReference>
<sequence length="215" mass="24497">MGFAKKRQPVEALQPDVAILPEVSMKAITESDVPFKTWVGSNPNKGLGVLGYGDRTYVEHEAGRLLPWHIPFSVDGMNIVALWAHVHTRQLRYVRVTHEIVDRHQEFLRHPRSLLTGDFNSSALWDKLHPSRNHSMLVDKLEHLGLDSVYHRQESLAQGGEEHPTFFAGRNPEKPHHIDYAFLSSGIPAKLTIGRYEDWLPHSDHMPLILDIAQD</sequence>
<organism evidence="1 2">
    <name type="scientific">Arthrobacter parietis</name>
    <dbReference type="NCBI Taxonomy" id="271434"/>
    <lineage>
        <taxon>Bacteria</taxon>
        <taxon>Bacillati</taxon>
        <taxon>Actinomycetota</taxon>
        <taxon>Actinomycetes</taxon>
        <taxon>Micrococcales</taxon>
        <taxon>Micrococcaceae</taxon>
        <taxon>Arthrobacter</taxon>
    </lineage>
</organism>
<evidence type="ECO:0000313" key="1">
    <source>
        <dbReference type="EMBL" id="GAA2173538.1"/>
    </source>
</evidence>
<dbReference type="InterPro" id="IPR036691">
    <property type="entry name" value="Endo/exonu/phosph_ase_sf"/>
</dbReference>
<keyword evidence="2" id="KW-1185">Reference proteome</keyword>
<dbReference type="RefSeq" id="WP_346027588.1">
    <property type="nucleotide sequence ID" value="NZ_BAAAON010000001.1"/>
</dbReference>
<dbReference type="Gene3D" id="3.60.10.10">
    <property type="entry name" value="Endonuclease/exonuclease/phosphatase"/>
    <property type="match status" value="1"/>
</dbReference>
<dbReference type="Proteomes" id="UP001500974">
    <property type="component" value="Unassembled WGS sequence"/>
</dbReference>
<proteinExistence type="predicted"/>
<evidence type="ECO:0000313" key="2">
    <source>
        <dbReference type="Proteomes" id="UP001500974"/>
    </source>
</evidence>
<protein>
    <submittedName>
        <fullName evidence="1">Endonuclease/exonuclease/phosphatase family protein</fullName>
    </submittedName>
</protein>
<gene>
    <name evidence="1" type="ORF">GCM10009784_08240</name>
</gene>
<keyword evidence="1" id="KW-0255">Endonuclease</keyword>
<dbReference type="SUPFAM" id="SSF56219">
    <property type="entry name" value="DNase I-like"/>
    <property type="match status" value="1"/>
</dbReference>
<keyword evidence="1" id="KW-0540">Nuclease</keyword>
<keyword evidence="1" id="KW-0378">Hydrolase</keyword>
<comment type="caution">
    <text evidence="1">The sequence shown here is derived from an EMBL/GenBank/DDBJ whole genome shotgun (WGS) entry which is preliminary data.</text>
</comment>
<dbReference type="GO" id="GO:0004519">
    <property type="term" value="F:endonuclease activity"/>
    <property type="evidence" value="ECO:0007669"/>
    <property type="project" value="UniProtKB-KW"/>
</dbReference>
<reference evidence="2" key="1">
    <citation type="journal article" date="2019" name="Int. J. Syst. Evol. Microbiol.">
        <title>The Global Catalogue of Microorganisms (GCM) 10K type strain sequencing project: providing services to taxonomists for standard genome sequencing and annotation.</title>
        <authorList>
            <consortium name="The Broad Institute Genomics Platform"/>
            <consortium name="The Broad Institute Genome Sequencing Center for Infectious Disease"/>
            <person name="Wu L."/>
            <person name="Ma J."/>
        </authorList>
    </citation>
    <scope>NUCLEOTIDE SEQUENCE [LARGE SCALE GENOMIC DNA]</scope>
    <source>
        <strain evidence="2">JCM 14917</strain>
    </source>
</reference>